<proteinExistence type="predicted"/>
<organism evidence="3 4">
    <name type="scientific">Thalassotalea marina</name>
    <dbReference type="NCBI Taxonomy" id="1673741"/>
    <lineage>
        <taxon>Bacteria</taxon>
        <taxon>Pseudomonadati</taxon>
        <taxon>Pseudomonadota</taxon>
        <taxon>Gammaproteobacteria</taxon>
        <taxon>Alteromonadales</taxon>
        <taxon>Colwelliaceae</taxon>
        <taxon>Thalassotalea</taxon>
    </lineage>
</organism>
<name>A0A919EJG0_9GAMM</name>
<dbReference type="SUPFAM" id="SSF53756">
    <property type="entry name" value="UDP-Glycosyltransferase/glycogen phosphorylase"/>
    <property type="match status" value="1"/>
</dbReference>
<reference evidence="3" key="1">
    <citation type="journal article" date="2014" name="Int. J. Syst. Evol. Microbiol.">
        <title>Complete genome sequence of Corynebacterium casei LMG S-19264T (=DSM 44701T), isolated from a smear-ripened cheese.</title>
        <authorList>
            <consortium name="US DOE Joint Genome Institute (JGI-PGF)"/>
            <person name="Walter F."/>
            <person name="Albersmeier A."/>
            <person name="Kalinowski J."/>
            <person name="Ruckert C."/>
        </authorList>
    </citation>
    <scope>NUCLEOTIDE SEQUENCE</scope>
    <source>
        <strain evidence="3">KCTC 42731</strain>
    </source>
</reference>
<reference evidence="3" key="2">
    <citation type="submission" date="2020-09" db="EMBL/GenBank/DDBJ databases">
        <authorList>
            <person name="Sun Q."/>
            <person name="Kim S."/>
        </authorList>
    </citation>
    <scope>NUCLEOTIDE SEQUENCE</scope>
    <source>
        <strain evidence="3">KCTC 42731</strain>
    </source>
</reference>
<comment type="caution">
    <text evidence="3">The sequence shown here is derived from an EMBL/GenBank/DDBJ whole genome shotgun (WGS) entry which is preliminary data.</text>
</comment>
<evidence type="ECO:0000259" key="2">
    <source>
        <dbReference type="Pfam" id="PF13439"/>
    </source>
</evidence>
<dbReference type="Pfam" id="PF00534">
    <property type="entry name" value="Glycos_transf_1"/>
    <property type="match status" value="1"/>
</dbReference>
<dbReference type="Proteomes" id="UP000623842">
    <property type="component" value="Unassembled WGS sequence"/>
</dbReference>
<dbReference type="InterPro" id="IPR001296">
    <property type="entry name" value="Glyco_trans_1"/>
</dbReference>
<dbReference type="PANTHER" id="PTHR46401:SF8">
    <property type="entry name" value="BLL6006 PROTEIN"/>
    <property type="match status" value="1"/>
</dbReference>
<dbReference type="PANTHER" id="PTHR46401">
    <property type="entry name" value="GLYCOSYLTRANSFERASE WBBK-RELATED"/>
    <property type="match status" value="1"/>
</dbReference>
<dbReference type="RefSeq" id="WP_189768696.1">
    <property type="nucleotide sequence ID" value="NZ_BNCK01000003.1"/>
</dbReference>
<accession>A0A919EJG0</accession>
<keyword evidence="4" id="KW-1185">Reference proteome</keyword>
<evidence type="ECO:0000259" key="1">
    <source>
        <dbReference type="Pfam" id="PF00534"/>
    </source>
</evidence>
<dbReference type="InterPro" id="IPR028098">
    <property type="entry name" value="Glyco_trans_4-like_N"/>
</dbReference>
<gene>
    <name evidence="3" type="ORF">GCM10017161_14340</name>
</gene>
<feature type="domain" description="Glycosyltransferase subfamily 4-like N-terminal" evidence="2">
    <location>
        <begin position="14"/>
        <end position="174"/>
    </location>
</feature>
<evidence type="ECO:0000313" key="4">
    <source>
        <dbReference type="Proteomes" id="UP000623842"/>
    </source>
</evidence>
<dbReference type="GO" id="GO:0016757">
    <property type="term" value="F:glycosyltransferase activity"/>
    <property type="evidence" value="ECO:0007669"/>
    <property type="project" value="InterPro"/>
</dbReference>
<protein>
    <recommendedName>
        <fullName evidence="5">Glycosyltransferase</fullName>
    </recommendedName>
</protein>
<dbReference type="EMBL" id="BNCK01000003">
    <property type="protein sequence ID" value="GHF87823.1"/>
    <property type="molecule type" value="Genomic_DNA"/>
</dbReference>
<dbReference type="Gene3D" id="3.40.50.2000">
    <property type="entry name" value="Glycogen Phosphorylase B"/>
    <property type="match status" value="2"/>
</dbReference>
<dbReference type="AlphaFoldDB" id="A0A919EJG0"/>
<sequence length="379" mass="43515">MARILLVIDCLGSGGAQRQLVSIAKQMVQRGHQVDLFSYFPELNHFEQDVKAAGVNVFYSKKTHRFSIKPVFQLASLISKHRYTGILAFLRNPAVYMEWGYLLARLKGAPKSTVVFSERLNYFEHEKQSLVFKLVQQNHRICDFIVTNNHFQHQEMLQYFPWMQPKLKTIYNGLGVKQAKQAKSQSETPPRLLTVARVVDYKNYENLAKALVHYKNTWGIPPRVDWVGKIFRHGNNDVVFKRVQQLLTQHNLQQHLVFHGESQSVEPFYQHADALIHPSKIEGFSNVVIEACEYQLPLLLGNIGDQPWVMEQFKPGVLFDVNEPVSIANAIKSFVEASTEQKVAWQQGAKQAREQLFDISQAADSYLQLLLHRGGDEAR</sequence>
<dbReference type="Pfam" id="PF13439">
    <property type="entry name" value="Glyco_transf_4"/>
    <property type="match status" value="1"/>
</dbReference>
<feature type="domain" description="Glycosyl transferase family 1" evidence="1">
    <location>
        <begin position="179"/>
        <end position="351"/>
    </location>
</feature>
<evidence type="ECO:0008006" key="5">
    <source>
        <dbReference type="Google" id="ProtNLM"/>
    </source>
</evidence>
<evidence type="ECO:0000313" key="3">
    <source>
        <dbReference type="EMBL" id="GHF87823.1"/>
    </source>
</evidence>